<comment type="caution">
    <text evidence="2">The sequence shown here is derived from an EMBL/GenBank/DDBJ whole genome shotgun (WGS) entry which is preliminary data.</text>
</comment>
<dbReference type="Proteomes" id="UP000078240">
    <property type="component" value="Unassembled WGS sequence"/>
</dbReference>
<dbReference type="EMBL" id="LSBH01000029">
    <property type="protein sequence ID" value="OAQ60856.1"/>
    <property type="molecule type" value="Genomic_DNA"/>
</dbReference>
<sequence length="396" mass="44068">MQSVAYDRPRPKWRKASELVVASWGDHRGRRANCLRHAALADLQLHRNRRGLTKRPPTAELRRGPAPRGQPVKQAQNVLSSDNARPNQRGLSDETRPADRLCVAAYQDQARPCHQRFEAVAARRRDAPGPGLPGLPGLMASSSKAPGCTTLQEPRKAVSLGRPRSPSVLAPRLIGRVASLQVSPGTVARQVAQQAAFRHHLPLRLLRRCPTSWCLSDLLLATRRVLVAQYARFLGLRSRKRRLPRSPSSLPYSHVETTQKPEVRLRTAIATARACAAWSCFRNHELIAAAARLLAHQLVPARPRFCLEAHIARNGACWLMSRRGTRRRHTLLRSCSQQPAAPEHPTYYCLFAAVCTCSLTTSPFTAQTFIYICLPPSCSHFPTFSPLPKRVFHPSG</sequence>
<evidence type="ECO:0000313" key="3">
    <source>
        <dbReference type="Proteomes" id="UP000078240"/>
    </source>
</evidence>
<feature type="region of interest" description="Disordered" evidence="1">
    <location>
        <begin position="46"/>
        <end position="96"/>
    </location>
</feature>
<protein>
    <submittedName>
        <fullName evidence="2">Uncharacterized protein</fullName>
    </submittedName>
</protein>
<dbReference type="AlphaFoldDB" id="A0A179F5Z1"/>
<organism evidence="2 3">
    <name type="scientific">Purpureocillium lilacinum</name>
    <name type="common">Paecilomyces lilacinus</name>
    <dbReference type="NCBI Taxonomy" id="33203"/>
    <lineage>
        <taxon>Eukaryota</taxon>
        <taxon>Fungi</taxon>
        <taxon>Dikarya</taxon>
        <taxon>Ascomycota</taxon>
        <taxon>Pezizomycotina</taxon>
        <taxon>Sordariomycetes</taxon>
        <taxon>Hypocreomycetidae</taxon>
        <taxon>Hypocreales</taxon>
        <taxon>Ophiocordycipitaceae</taxon>
        <taxon>Purpureocillium</taxon>
    </lineage>
</organism>
<evidence type="ECO:0000313" key="2">
    <source>
        <dbReference type="EMBL" id="OAQ60856.1"/>
    </source>
</evidence>
<name>A0A179F5Z1_PURLI</name>
<accession>A0A179F5Z1</accession>
<reference evidence="2 3" key="1">
    <citation type="submission" date="2016-01" db="EMBL/GenBank/DDBJ databases">
        <title>Biosynthesis of antibiotic leucinostatins and their inhibition on Phytophthora in bio-control Purpureocillium lilacinum.</title>
        <authorList>
            <person name="Wang G."/>
            <person name="Liu Z."/>
            <person name="Lin R."/>
            <person name="Li E."/>
            <person name="Mao Z."/>
            <person name="Ling J."/>
            <person name="Yin W."/>
            <person name="Xie B."/>
        </authorList>
    </citation>
    <scope>NUCLEOTIDE SEQUENCE [LARGE SCALE GENOMIC DNA]</scope>
    <source>
        <strain evidence="2">PLBJ-1</strain>
    </source>
</reference>
<feature type="compositionally biased region" description="Polar residues" evidence="1">
    <location>
        <begin position="73"/>
        <end position="90"/>
    </location>
</feature>
<proteinExistence type="predicted"/>
<evidence type="ECO:0000256" key="1">
    <source>
        <dbReference type="SAM" id="MobiDB-lite"/>
    </source>
</evidence>
<gene>
    <name evidence="2" type="ORF">VFPBJ_11517</name>
</gene>